<gene>
    <name evidence="1" type="ORF">QE152_g38830</name>
</gene>
<organism evidence="1 2">
    <name type="scientific">Popillia japonica</name>
    <name type="common">Japanese beetle</name>
    <dbReference type="NCBI Taxonomy" id="7064"/>
    <lineage>
        <taxon>Eukaryota</taxon>
        <taxon>Metazoa</taxon>
        <taxon>Ecdysozoa</taxon>
        <taxon>Arthropoda</taxon>
        <taxon>Hexapoda</taxon>
        <taxon>Insecta</taxon>
        <taxon>Pterygota</taxon>
        <taxon>Neoptera</taxon>
        <taxon>Endopterygota</taxon>
        <taxon>Coleoptera</taxon>
        <taxon>Polyphaga</taxon>
        <taxon>Scarabaeiformia</taxon>
        <taxon>Scarabaeidae</taxon>
        <taxon>Rutelinae</taxon>
        <taxon>Popillia</taxon>
    </lineage>
</organism>
<comment type="caution">
    <text evidence="1">The sequence shown here is derived from an EMBL/GenBank/DDBJ whole genome shotgun (WGS) entry which is preliminary data.</text>
</comment>
<sequence length="84" mass="9706">MAKKNGYRAHWIFKKGPIKTKKARMIRIFRSSFFPSRFRISLCCLTLSTSKKLRKITPFLHCARSNVNKLDVNISKSSNDISGE</sequence>
<proteinExistence type="predicted"/>
<protein>
    <recommendedName>
        <fullName evidence="3">Ribosomal protein L32</fullName>
    </recommendedName>
</protein>
<dbReference type="EMBL" id="JASPKY010000870">
    <property type="protein sequence ID" value="KAK9680775.1"/>
    <property type="molecule type" value="Genomic_DNA"/>
</dbReference>
<name>A0AAW1HVP8_POPJA</name>
<evidence type="ECO:0000313" key="2">
    <source>
        <dbReference type="Proteomes" id="UP001458880"/>
    </source>
</evidence>
<evidence type="ECO:0008006" key="3">
    <source>
        <dbReference type="Google" id="ProtNLM"/>
    </source>
</evidence>
<evidence type="ECO:0000313" key="1">
    <source>
        <dbReference type="EMBL" id="KAK9680775.1"/>
    </source>
</evidence>
<accession>A0AAW1HVP8</accession>
<keyword evidence="2" id="KW-1185">Reference proteome</keyword>
<reference evidence="1 2" key="1">
    <citation type="journal article" date="2024" name="BMC Genomics">
        <title>De novo assembly and annotation of Popillia japonica's genome with initial clues to its potential as an invasive pest.</title>
        <authorList>
            <person name="Cucini C."/>
            <person name="Boschi S."/>
            <person name="Funari R."/>
            <person name="Cardaioli E."/>
            <person name="Iannotti N."/>
            <person name="Marturano G."/>
            <person name="Paoli F."/>
            <person name="Bruttini M."/>
            <person name="Carapelli A."/>
            <person name="Frati F."/>
            <person name="Nardi F."/>
        </authorList>
    </citation>
    <scope>NUCLEOTIDE SEQUENCE [LARGE SCALE GENOMIC DNA]</scope>
    <source>
        <strain evidence="1">DMR45628</strain>
    </source>
</reference>
<dbReference type="AlphaFoldDB" id="A0AAW1HVP8"/>
<dbReference type="Proteomes" id="UP001458880">
    <property type="component" value="Unassembled WGS sequence"/>
</dbReference>